<proteinExistence type="predicted"/>
<dbReference type="Proteomes" id="UP000000433">
    <property type="component" value="Chromosome"/>
</dbReference>
<evidence type="ECO:0000313" key="2">
    <source>
        <dbReference type="EMBL" id="CAI82867.1"/>
    </source>
</evidence>
<protein>
    <submittedName>
        <fullName evidence="2">Uncharacterized protein</fullName>
    </submittedName>
</protein>
<dbReference type="RefSeq" id="WP_011309218.1">
    <property type="nucleotide sequence ID" value="NC_007356.1"/>
</dbReference>
<evidence type="ECO:0000313" key="3">
    <source>
        <dbReference type="Proteomes" id="UP000000433"/>
    </source>
</evidence>
<organism evidence="2 3">
    <name type="scientific">Dehalococcoides mccartyi (strain CBDB1)</name>
    <dbReference type="NCBI Taxonomy" id="255470"/>
    <lineage>
        <taxon>Bacteria</taxon>
        <taxon>Bacillati</taxon>
        <taxon>Chloroflexota</taxon>
        <taxon>Dehalococcoidia</taxon>
        <taxon>Dehalococcoidales</taxon>
        <taxon>Dehalococcoidaceae</taxon>
        <taxon>Dehalococcoides</taxon>
    </lineage>
</organism>
<gene>
    <name evidence="2" type="ordered locus">cbdbA705</name>
</gene>
<sequence length="147" mass="15518">MKVGENDIFKATAENQAAGGDMFKGFNDLLSNINQTLKMLTDLSTKTGIPLIGNDAAIKRLNPSPATPHPTEANSLATAPKAPSLPPQAAILGLVPMVLDRLQGTLDKTGIGDITVGQALKLLDKKTFNDLLGEIKKGVQDGQRDKS</sequence>
<reference evidence="2 3" key="1">
    <citation type="journal article" date="2005" name="Nat. Biotechnol.">
        <title>Genome sequence of the chlorinated compound-respiring bacterium Dehalococcoides species strain CBDB1.</title>
        <authorList>
            <person name="Kube M."/>
            <person name="Beck A."/>
            <person name="Zinder S.H."/>
            <person name="Kuhl H."/>
            <person name="Reinhardt R."/>
            <person name="Adrian L."/>
        </authorList>
    </citation>
    <scope>NUCLEOTIDE SEQUENCE [LARGE SCALE GENOMIC DNA]</scope>
    <source>
        <strain evidence="2 3">CBDB1</strain>
    </source>
</reference>
<dbReference type="KEGG" id="deh:cbdbA705"/>
<dbReference type="AlphaFoldDB" id="A0A916KM96"/>
<evidence type="ECO:0000256" key="1">
    <source>
        <dbReference type="SAM" id="MobiDB-lite"/>
    </source>
</evidence>
<dbReference type="EMBL" id="AJ965256">
    <property type="protein sequence ID" value="CAI82867.1"/>
    <property type="molecule type" value="Genomic_DNA"/>
</dbReference>
<name>A0A916KM96_DEHMC</name>
<feature type="region of interest" description="Disordered" evidence="1">
    <location>
        <begin position="61"/>
        <end position="82"/>
    </location>
</feature>
<keyword evidence="3" id="KW-1185">Reference proteome</keyword>
<accession>A0A916KM96</accession>